<feature type="domain" description="AAA" evidence="1">
    <location>
        <begin position="23"/>
        <end position="156"/>
    </location>
</feature>
<evidence type="ECO:0000259" key="2">
    <source>
        <dbReference type="Pfam" id="PF13635"/>
    </source>
</evidence>
<dbReference type="Gene3D" id="3.40.50.300">
    <property type="entry name" value="P-loop containing nucleotide triphosphate hydrolases"/>
    <property type="match status" value="1"/>
</dbReference>
<dbReference type="SUPFAM" id="SSF52540">
    <property type="entry name" value="P-loop containing nucleoside triphosphate hydrolases"/>
    <property type="match status" value="1"/>
</dbReference>
<dbReference type="PANTHER" id="PTHR33295:SF7">
    <property type="entry name" value="ATPASE"/>
    <property type="match status" value="1"/>
</dbReference>
<dbReference type="Pfam" id="PF13635">
    <property type="entry name" value="DUF4143"/>
    <property type="match status" value="1"/>
</dbReference>
<dbReference type="InterPro" id="IPR027417">
    <property type="entry name" value="P-loop_NTPase"/>
</dbReference>
<evidence type="ECO:0000313" key="3">
    <source>
        <dbReference type="EMBL" id="SJZ46293.1"/>
    </source>
</evidence>
<dbReference type="InterPro" id="IPR025420">
    <property type="entry name" value="DUF4143"/>
</dbReference>
<dbReference type="InterPro" id="IPR041682">
    <property type="entry name" value="AAA_14"/>
</dbReference>
<evidence type="ECO:0000259" key="1">
    <source>
        <dbReference type="Pfam" id="PF13173"/>
    </source>
</evidence>
<evidence type="ECO:0000313" key="4">
    <source>
        <dbReference type="Proteomes" id="UP000190449"/>
    </source>
</evidence>
<feature type="domain" description="DUF4143" evidence="2">
    <location>
        <begin position="228"/>
        <end position="404"/>
    </location>
</feature>
<dbReference type="PANTHER" id="PTHR33295">
    <property type="entry name" value="ATPASE"/>
    <property type="match status" value="1"/>
</dbReference>
<accession>A0A1T4KVA0</accession>
<dbReference type="Proteomes" id="UP000190449">
    <property type="component" value="Unassembled WGS sequence"/>
</dbReference>
<dbReference type="AlphaFoldDB" id="A0A1T4KVA0"/>
<sequence length="452" mass="51997">MIKFKRKIYQKLLQWKAESQGSEALLIEGARRIGKSTIVETFAQHEYKSYILIDFNDCEASVKKVFEKMSDLNSFFTTLSYTYGITLHPRDSVIIFDEVQKFPKARQSIKKLVKDGRFDYIETGSLISINENVKDITIPSEETSIQMYPMDFEEFCEALGKPSICDYIRECFGKGEALERSLHNDAMQLFKQYMLIGGMPQSIVEFLEHTFSFEYSDKRKRSIIALYKKDIQKIKGAYKSKVLSTFLQIPAFLSKHEKRVSLSRIESGINTENTYENTFMWLSNSMITNNCLKCSDPNVGLGLNGDDSAIKCYMGDTGILFSHAFSENAIARDSLYKQIMNDKLSINKGMLYENAIAQMLTANGHRLYFYTRYNKELHRNDMEIDFLLSDSASGKVIPIEVKSSKNYTTSSLTDFKKIYKKRIGKSYIIHPKNYSIKENGTICIPPYMTICL</sequence>
<dbReference type="STRING" id="28122.SAMN02745108_00657"/>
<reference evidence="3 4" key="1">
    <citation type="submission" date="2017-02" db="EMBL/GenBank/DDBJ databases">
        <authorList>
            <person name="Peterson S.W."/>
        </authorList>
    </citation>
    <scope>NUCLEOTIDE SEQUENCE [LARGE SCALE GENOMIC DNA]</scope>
    <source>
        <strain evidence="3 4">ATCC 43854</strain>
    </source>
</reference>
<name>A0A1T4KVA0_9BACT</name>
<organism evidence="3 4">
    <name type="scientific">Fibrobacter intestinalis</name>
    <dbReference type="NCBI Taxonomy" id="28122"/>
    <lineage>
        <taxon>Bacteria</taxon>
        <taxon>Pseudomonadati</taxon>
        <taxon>Fibrobacterota</taxon>
        <taxon>Fibrobacteria</taxon>
        <taxon>Fibrobacterales</taxon>
        <taxon>Fibrobacteraceae</taxon>
        <taxon>Fibrobacter</taxon>
    </lineage>
</organism>
<dbReference type="EMBL" id="FUWU01000007">
    <property type="protein sequence ID" value="SJZ46293.1"/>
    <property type="molecule type" value="Genomic_DNA"/>
</dbReference>
<gene>
    <name evidence="3" type="ORF">SAMN02745108_00657</name>
</gene>
<proteinExistence type="predicted"/>
<protein>
    <submittedName>
        <fullName evidence="3">Uncharacterized protein</fullName>
    </submittedName>
</protein>
<dbReference type="Pfam" id="PF13173">
    <property type="entry name" value="AAA_14"/>
    <property type="match status" value="1"/>
</dbReference>